<dbReference type="RefSeq" id="WP_141460102.1">
    <property type="nucleotide sequence ID" value="NZ_CP038141.1"/>
</dbReference>
<keyword evidence="2" id="KW-1185">Reference proteome</keyword>
<accession>A0A4Y6UL82</accession>
<organism evidence="1 2">
    <name type="scientific">Swingsia samuiensis</name>
    <dbReference type="NCBI Taxonomy" id="1293412"/>
    <lineage>
        <taxon>Bacteria</taxon>
        <taxon>Pseudomonadati</taxon>
        <taxon>Pseudomonadota</taxon>
        <taxon>Alphaproteobacteria</taxon>
        <taxon>Acetobacterales</taxon>
        <taxon>Acetobacteraceae</taxon>
        <taxon>Swingsia</taxon>
    </lineage>
</organism>
<dbReference type="Proteomes" id="UP000316313">
    <property type="component" value="Chromosome"/>
</dbReference>
<proteinExistence type="predicted"/>
<evidence type="ECO:0000313" key="2">
    <source>
        <dbReference type="Proteomes" id="UP000316313"/>
    </source>
</evidence>
<dbReference type="KEGG" id="ssam:E3D00_03835"/>
<evidence type="ECO:0000313" key="1">
    <source>
        <dbReference type="EMBL" id="QDH16795.1"/>
    </source>
</evidence>
<dbReference type="AlphaFoldDB" id="A0A4Y6UL82"/>
<sequence>MMVQEIMVEGAIYPTPERYQHSDFKTVNGVIRIVNTVQSMYDSGDIGDDEVNAADRWYREYLFATAGIVEQRPSDGRFKEKGDIHTWMLGRGKSSVRISDIREQFGLCTHVRLEMMLAREMSFSAMARYLYPAISAGRGRMKVSAQSALILEQLASFYKKQTKK</sequence>
<protein>
    <submittedName>
        <fullName evidence="1">Uncharacterized protein</fullName>
    </submittedName>
</protein>
<dbReference type="OrthoDB" id="7280667at2"/>
<name>A0A4Y6UL82_9PROT</name>
<dbReference type="EMBL" id="CP038141">
    <property type="protein sequence ID" value="QDH16795.1"/>
    <property type="molecule type" value="Genomic_DNA"/>
</dbReference>
<gene>
    <name evidence="1" type="ORF">E3D00_03835</name>
</gene>
<reference evidence="1 2" key="1">
    <citation type="submission" date="2019-03" db="EMBL/GenBank/DDBJ databases">
        <title>The complete genome sequence of Swingsia samuiensis NBRC107927(T).</title>
        <authorList>
            <person name="Chua K.-O."/>
            <person name="Chan K.-G."/>
            <person name="See-Too W.-S."/>
        </authorList>
    </citation>
    <scope>NUCLEOTIDE SEQUENCE [LARGE SCALE GENOMIC DNA]</scope>
    <source>
        <strain evidence="1 2">AH83</strain>
    </source>
</reference>